<proteinExistence type="predicted"/>
<keyword evidence="3" id="KW-1133">Transmembrane helix</keyword>
<dbReference type="InterPro" id="IPR040234">
    <property type="entry name" value="QC/QCL"/>
</dbReference>
<evidence type="ECO:0000313" key="5">
    <source>
        <dbReference type="EMBL" id="PWV15939.1"/>
    </source>
</evidence>
<dbReference type="EMBL" id="PRFC01000026">
    <property type="protein sequence ID" value="PWV15939.1"/>
    <property type="molecule type" value="Genomic_DNA"/>
</dbReference>
<dbReference type="VEuPathDB" id="TriTrypDB:TcCLB.508387.120"/>
<dbReference type="VEuPathDB" id="TriTrypDB:TcCLB.506789.180"/>
<evidence type="ECO:0000313" key="6">
    <source>
        <dbReference type="Proteomes" id="UP000246078"/>
    </source>
</evidence>
<dbReference type="SUPFAM" id="SSF53187">
    <property type="entry name" value="Zn-dependent exopeptidases"/>
    <property type="match status" value="2"/>
</dbReference>
<name>A0A2V2X7M6_TRYCR</name>
<dbReference type="GO" id="GO:0016603">
    <property type="term" value="F:glutaminyl-peptide cyclotransferase activity"/>
    <property type="evidence" value="ECO:0007669"/>
    <property type="project" value="TreeGrafter"/>
</dbReference>
<dbReference type="PANTHER" id="PTHR12283:SF6">
    <property type="entry name" value="GLUTAMINYL-PEPTIDE CYCLOTRANSFERASE-RELATED"/>
    <property type="match status" value="1"/>
</dbReference>
<dbReference type="InterPro" id="IPR007484">
    <property type="entry name" value="Peptidase_M28"/>
</dbReference>
<dbReference type="VEuPathDB" id="TriTrypDB:TCSYLVIO_001983"/>
<dbReference type="VEuPathDB" id="TriTrypDB:TcBrA4_0043700"/>
<comment type="caution">
    <text evidence="5">The sequence shown here is derived from an EMBL/GenBank/DDBJ whole genome shotgun (WGS) entry which is preliminary data.</text>
</comment>
<dbReference type="AlphaFoldDB" id="A0A2V2X7M6"/>
<gene>
    <name evidence="5" type="ORF">C3747_26g252</name>
</gene>
<reference evidence="5 6" key="1">
    <citation type="journal article" date="2018" name="Microb. Genom.">
        <title>Expanding an expanded genome: long-read sequencing of Trypanosoma cruzi.</title>
        <authorList>
            <person name="Berna L."/>
            <person name="Rodriguez M."/>
            <person name="Chiribao M.L."/>
            <person name="Parodi-Talice A."/>
            <person name="Pita S."/>
            <person name="Rijo G."/>
            <person name="Alvarez-Valin F."/>
            <person name="Robello C."/>
        </authorList>
    </citation>
    <scope>NUCLEOTIDE SEQUENCE [LARGE SCALE GENOMIC DNA]</scope>
    <source>
        <strain evidence="5 6">TCC</strain>
    </source>
</reference>
<feature type="transmembrane region" description="Helical" evidence="3">
    <location>
        <begin position="37"/>
        <end position="63"/>
    </location>
</feature>
<dbReference type="VEuPathDB" id="TriTrypDB:TcCL_ESM12816"/>
<evidence type="ECO:0000256" key="2">
    <source>
        <dbReference type="ARBA" id="ARBA00023315"/>
    </source>
</evidence>
<keyword evidence="1" id="KW-0808">Transferase</keyword>
<keyword evidence="3" id="KW-0472">Membrane</keyword>
<dbReference type="OrthoDB" id="3907302at2759"/>
<dbReference type="Pfam" id="PF04389">
    <property type="entry name" value="Peptidase_M28"/>
    <property type="match status" value="1"/>
</dbReference>
<dbReference type="VEuPathDB" id="TriTrypDB:Tc_MARK_770"/>
<protein>
    <submittedName>
        <fullName evidence="5">Putative glutaminyl cyclase</fullName>
    </submittedName>
</protein>
<evidence type="ECO:0000256" key="3">
    <source>
        <dbReference type="SAM" id="Phobius"/>
    </source>
</evidence>
<dbReference type="VEuPathDB" id="TriTrypDB:Tc_MARK_769"/>
<dbReference type="OMA" id="WRSSMAD"/>
<accession>A0A2V2X7M6</accession>
<dbReference type="VEuPathDB" id="TriTrypDB:C4B63_56g98"/>
<organism evidence="5 6">
    <name type="scientific">Trypanosoma cruzi</name>
    <dbReference type="NCBI Taxonomy" id="5693"/>
    <lineage>
        <taxon>Eukaryota</taxon>
        <taxon>Discoba</taxon>
        <taxon>Euglenozoa</taxon>
        <taxon>Kinetoplastea</taxon>
        <taxon>Metakinetoplastina</taxon>
        <taxon>Trypanosomatida</taxon>
        <taxon>Trypanosomatidae</taxon>
        <taxon>Trypanosoma</taxon>
        <taxon>Schizotrypanum</taxon>
    </lineage>
</organism>
<dbReference type="VEuPathDB" id="TriTrypDB:TCDM_08789"/>
<sequence length="659" mass="75710">MYMQNRTRRPFREMEIKKNDYNRNIHVKGRPIVDRKVCCLAVITLTAFVLALGIISPLSSWYWKDMLFNKENGETMKPLWDREMHPSLREHPWKTSYPPLKLQHTHSEEDEEEEAVLSALSFLLPASQRRVRLMQRIQKVLQFGTRVAGSFSPGHRKMLEFIAAEGQWQPQLTTLFNPAVIPPSPRSHWRLEWDNFTSETPLGTRWFFNLVFHFEGGHAFRQQSSKETKKKEATTVKRPRRSFAAAAGGRNGEGKGSMAGEKLRHVVLAAHWDSKYFAEFDFLGACDSAVSVVYLLETMRMITVLSETSEILQSLTENAEKKDVCTQLRHALSPAYRKILLYYYADDDDVICCLSGNTTTRMAGNGTEDENVSNCEENFGDGNGGGGGVAWQKLLRHVSHLPAITVIFFDGEEAFVRWYGDDHTYGSRHLAQQWKKKKMQPVVTDAYNGADTTLSYFDSIDLFVLYDLMGPAETRFHNYFPDQSGMAFALLVDVEEAHRVRAERLSCIVQQFMKEKENCSSYLPEIWCQHGTPHEMYTLSDAPCLMGPLRPHIDNAEKWFPSNGASQAHSIGLRVRNLFFPMEEKLAQGSRLDDTFVMEDDHIHWMDTQRVLHLIPWPFPPSWHTVRDDGREIDEGTVMDLLRVLEEFVLYLGEGWIHG</sequence>
<dbReference type="VEuPathDB" id="TriTrypDB:C3747_26g252"/>
<dbReference type="PANTHER" id="PTHR12283">
    <property type="entry name" value="GLUTAMINYL-PEPTIDE CYCLOTRANSFERASE"/>
    <property type="match status" value="1"/>
</dbReference>
<keyword evidence="3" id="KW-0812">Transmembrane</keyword>
<dbReference type="VEuPathDB" id="TriTrypDB:TcG_05227"/>
<dbReference type="VEuPathDB" id="TriTrypDB:TcG_05228"/>
<dbReference type="VEuPathDB" id="TriTrypDB:TcCL_ESM12122"/>
<dbReference type="Proteomes" id="UP000246078">
    <property type="component" value="Unassembled WGS sequence"/>
</dbReference>
<dbReference type="GO" id="GO:0008270">
    <property type="term" value="F:zinc ion binding"/>
    <property type="evidence" value="ECO:0007669"/>
    <property type="project" value="TreeGrafter"/>
</dbReference>
<dbReference type="Gene3D" id="3.40.630.10">
    <property type="entry name" value="Zn peptidases"/>
    <property type="match status" value="2"/>
</dbReference>
<dbReference type="VEuPathDB" id="TriTrypDB:ECC02_006153"/>
<feature type="domain" description="Peptidase M28" evidence="4">
    <location>
        <begin position="263"/>
        <end position="303"/>
    </location>
</feature>
<dbReference type="VEuPathDB" id="TriTrypDB:BCY84_03834"/>
<evidence type="ECO:0000256" key="1">
    <source>
        <dbReference type="ARBA" id="ARBA00022679"/>
    </source>
</evidence>
<evidence type="ECO:0000259" key="4">
    <source>
        <dbReference type="Pfam" id="PF04389"/>
    </source>
</evidence>
<keyword evidence="2" id="KW-0012">Acyltransferase</keyword>